<name>A0A9J7AYM0_9PROT</name>
<evidence type="ECO:0000313" key="7">
    <source>
        <dbReference type="Proteomes" id="UP001060336"/>
    </source>
</evidence>
<dbReference type="InterPro" id="IPR042281">
    <property type="entry name" value="GpdQ_beta-strand"/>
</dbReference>
<dbReference type="CDD" id="cd07402">
    <property type="entry name" value="MPP_GpdQ"/>
    <property type="match status" value="1"/>
</dbReference>
<dbReference type="Proteomes" id="UP001060336">
    <property type="component" value="Chromosome"/>
</dbReference>
<comment type="similarity">
    <text evidence="4">Belongs to the cyclic nucleotide phosphodiesterase class-III family.</text>
</comment>
<dbReference type="GO" id="GO:0004112">
    <property type="term" value="F:cyclic-nucleotide phosphodiesterase activity"/>
    <property type="evidence" value="ECO:0007669"/>
    <property type="project" value="InterPro"/>
</dbReference>
<organism evidence="6 7">
    <name type="scientific">Nisaea acidiphila</name>
    <dbReference type="NCBI Taxonomy" id="1862145"/>
    <lineage>
        <taxon>Bacteria</taxon>
        <taxon>Pseudomonadati</taxon>
        <taxon>Pseudomonadota</taxon>
        <taxon>Alphaproteobacteria</taxon>
        <taxon>Rhodospirillales</taxon>
        <taxon>Thalassobaculaceae</taxon>
        <taxon>Nisaea</taxon>
    </lineage>
</organism>
<feature type="domain" description="Calcineurin-like phosphoesterase" evidence="5">
    <location>
        <begin position="3"/>
        <end position="195"/>
    </location>
</feature>
<evidence type="ECO:0000256" key="2">
    <source>
        <dbReference type="ARBA" id="ARBA00022801"/>
    </source>
</evidence>
<proteinExistence type="inferred from homology"/>
<dbReference type="KEGG" id="naci:NUH88_09300"/>
<dbReference type="EMBL" id="CP102480">
    <property type="protein sequence ID" value="UUX51882.1"/>
    <property type="molecule type" value="Genomic_DNA"/>
</dbReference>
<dbReference type="InterPro" id="IPR026575">
    <property type="entry name" value="GpdQ/CpdA-like"/>
</dbReference>
<sequence length="263" mass="28593">MLLAEITDTHLMDGGLPAYDNIDTKAFLEAAVETLSGLTPRPDALLVAGDVSDDGTSGSYRVFRDIVGRLGLPTYVIPGNHDARENMRSAFAADGYLPADGHLDYVAEIGPLSLVALDTLVEGEVFGVVEPERRVWLENALHGTEGRPTIVMLHHPPFITGTKMDEIGCRDGDSIAAVIEQFDNVEIVLSGHFHRSVHRRWAGTTANICSSTAHQVGLNLAHEPGFKVYMEPPQVQLLHWQEETGLAVHQVPVGTFECVHASE</sequence>
<dbReference type="AlphaFoldDB" id="A0A9J7AYM0"/>
<dbReference type="PANTHER" id="PTHR42988:SF2">
    <property type="entry name" value="CYCLIC NUCLEOTIDE PHOSPHODIESTERASE CBUA0032-RELATED"/>
    <property type="match status" value="1"/>
</dbReference>
<accession>A0A9J7AYM0</accession>
<dbReference type="InterPro" id="IPR004843">
    <property type="entry name" value="Calcineurin-like_PHP"/>
</dbReference>
<dbReference type="InterPro" id="IPR029052">
    <property type="entry name" value="Metallo-depent_PP-like"/>
</dbReference>
<protein>
    <submittedName>
        <fullName evidence="6">Phosphodiesterase</fullName>
    </submittedName>
</protein>
<dbReference type="InterPro" id="IPR050884">
    <property type="entry name" value="CNP_phosphodiesterase-III"/>
</dbReference>
<evidence type="ECO:0000256" key="1">
    <source>
        <dbReference type="ARBA" id="ARBA00022723"/>
    </source>
</evidence>
<evidence type="ECO:0000259" key="5">
    <source>
        <dbReference type="Pfam" id="PF00149"/>
    </source>
</evidence>
<keyword evidence="3" id="KW-0408">Iron</keyword>
<dbReference type="Gene3D" id="3.60.21.40">
    <property type="entry name" value="GpdQ, catalytic alpha/beta sandwich domain"/>
    <property type="match status" value="1"/>
</dbReference>
<dbReference type="GO" id="GO:0046872">
    <property type="term" value="F:metal ion binding"/>
    <property type="evidence" value="ECO:0007669"/>
    <property type="project" value="UniProtKB-KW"/>
</dbReference>
<dbReference type="InterPro" id="IPR042283">
    <property type="entry name" value="GpdQ_catalytic"/>
</dbReference>
<keyword evidence="2" id="KW-0378">Hydrolase</keyword>
<dbReference type="PANTHER" id="PTHR42988">
    <property type="entry name" value="PHOSPHOHYDROLASE"/>
    <property type="match status" value="1"/>
</dbReference>
<reference evidence="6" key="1">
    <citation type="submission" date="2022-08" db="EMBL/GenBank/DDBJ databases">
        <title>Nisaea acidiphila sp. nov., isolated from a marine algal debris and emended description of the genus Nisaea Urios et al. 2008.</title>
        <authorList>
            <person name="Kwon K."/>
        </authorList>
    </citation>
    <scope>NUCLEOTIDE SEQUENCE</scope>
    <source>
        <strain evidence="6">MEBiC11861</strain>
    </source>
</reference>
<evidence type="ECO:0000256" key="4">
    <source>
        <dbReference type="ARBA" id="ARBA00025742"/>
    </source>
</evidence>
<dbReference type="SUPFAM" id="SSF56300">
    <property type="entry name" value="Metallo-dependent phosphatases"/>
    <property type="match status" value="1"/>
</dbReference>
<gene>
    <name evidence="6" type="ORF">NUH88_09300</name>
</gene>
<evidence type="ECO:0000313" key="6">
    <source>
        <dbReference type="EMBL" id="UUX51882.1"/>
    </source>
</evidence>
<dbReference type="Gene3D" id="3.30.750.180">
    <property type="entry name" value="GpdQ, beta-strand dimerisation domain"/>
    <property type="match status" value="1"/>
</dbReference>
<keyword evidence="7" id="KW-1185">Reference proteome</keyword>
<dbReference type="RefSeq" id="WP_257771620.1">
    <property type="nucleotide sequence ID" value="NZ_CP102480.1"/>
</dbReference>
<keyword evidence="1" id="KW-0479">Metal-binding</keyword>
<dbReference type="Pfam" id="PF00149">
    <property type="entry name" value="Metallophos"/>
    <property type="match status" value="1"/>
</dbReference>
<evidence type="ECO:0000256" key="3">
    <source>
        <dbReference type="ARBA" id="ARBA00023004"/>
    </source>
</evidence>